<dbReference type="Gramene" id="PNW80654">
    <property type="protein sequence ID" value="PNW80654"/>
    <property type="gene ID" value="CHLRE_07g325728v5"/>
</dbReference>
<dbReference type="Pfam" id="PF00903">
    <property type="entry name" value="Glyoxalase"/>
    <property type="match status" value="1"/>
</dbReference>
<dbReference type="PANTHER" id="PTHR35006">
    <property type="entry name" value="GLYOXALASE FAMILY PROTEIN (AFU_ORTHOLOGUE AFUA_5G14830)"/>
    <property type="match status" value="1"/>
</dbReference>
<dbReference type="SUPFAM" id="SSF54593">
    <property type="entry name" value="Glyoxalase/Bleomycin resistance protein/Dihydroxybiphenyl dioxygenase"/>
    <property type="match status" value="1"/>
</dbReference>
<protein>
    <recommendedName>
        <fullName evidence="1">VOC domain-containing protein</fullName>
    </recommendedName>
</protein>
<feature type="domain" description="VOC" evidence="1">
    <location>
        <begin position="1"/>
        <end position="135"/>
    </location>
</feature>
<dbReference type="InParanoid" id="A0A2K3DJD6"/>
<dbReference type="Gene3D" id="3.10.180.10">
    <property type="entry name" value="2,3-Dihydroxybiphenyl 1,2-Dioxygenase, domain 1"/>
    <property type="match status" value="1"/>
</dbReference>
<dbReference type="CDD" id="cd07262">
    <property type="entry name" value="VOC_like"/>
    <property type="match status" value="1"/>
</dbReference>
<keyword evidence="3" id="KW-1185">Reference proteome</keyword>
<gene>
    <name evidence="2" type="ORF">CHLRE_07g325728v5</name>
</gene>
<sequence length="198" mass="20364">MLDHLTIHVSNLEASKAWYGAALKPLGVRIIKEVPEGKACGFGSTFPSFWIAESCLLGGGAAGGGAGGGGGDGRRQAHFAFQAPSRAKVREFYAAALAAGGQGNGAPGFRPQYHPMYYGAFALDPDGYNVEAVKHMPEGLAEWFGLVVRMLRAALQQLLAAVPGLAPLLAPVVKQEPAAAAAAEPEAAKPPKGSGKAD</sequence>
<dbReference type="KEGG" id="cre:CHLRE_07g325728v5"/>
<reference evidence="2 3" key="1">
    <citation type="journal article" date="2007" name="Science">
        <title>The Chlamydomonas genome reveals the evolution of key animal and plant functions.</title>
        <authorList>
            <person name="Merchant S.S."/>
            <person name="Prochnik S.E."/>
            <person name="Vallon O."/>
            <person name="Harris E.H."/>
            <person name="Karpowicz S.J."/>
            <person name="Witman G.B."/>
            <person name="Terry A."/>
            <person name="Salamov A."/>
            <person name="Fritz-Laylin L.K."/>
            <person name="Marechal-Drouard L."/>
            <person name="Marshall W.F."/>
            <person name="Qu L.H."/>
            <person name="Nelson D.R."/>
            <person name="Sanderfoot A.A."/>
            <person name="Spalding M.H."/>
            <person name="Kapitonov V.V."/>
            <person name="Ren Q."/>
            <person name="Ferris P."/>
            <person name="Lindquist E."/>
            <person name="Shapiro H."/>
            <person name="Lucas S.M."/>
            <person name="Grimwood J."/>
            <person name="Schmutz J."/>
            <person name="Cardol P."/>
            <person name="Cerutti H."/>
            <person name="Chanfreau G."/>
            <person name="Chen C.L."/>
            <person name="Cognat V."/>
            <person name="Croft M.T."/>
            <person name="Dent R."/>
            <person name="Dutcher S."/>
            <person name="Fernandez E."/>
            <person name="Fukuzawa H."/>
            <person name="Gonzalez-Ballester D."/>
            <person name="Gonzalez-Halphen D."/>
            <person name="Hallmann A."/>
            <person name="Hanikenne M."/>
            <person name="Hippler M."/>
            <person name="Inwood W."/>
            <person name="Jabbari K."/>
            <person name="Kalanon M."/>
            <person name="Kuras R."/>
            <person name="Lefebvre P.A."/>
            <person name="Lemaire S.D."/>
            <person name="Lobanov A.V."/>
            <person name="Lohr M."/>
            <person name="Manuell A."/>
            <person name="Meier I."/>
            <person name="Mets L."/>
            <person name="Mittag M."/>
            <person name="Mittelmeier T."/>
            <person name="Moroney J.V."/>
            <person name="Moseley J."/>
            <person name="Napoli C."/>
            <person name="Nedelcu A.M."/>
            <person name="Niyogi K."/>
            <person name="Novoselov S.V."/>
            <person name="Paulsen I.T."/>
            <person name="Pazour G."/>
            <person name="Purton S."/>
            <person name="Ral J.P."/>
            <person name="Riano-Pachon D.M."/>
            <person name="Riekhof W."/>
            <person name="Rymarquis L."/>
            <person name="Schroda M."/>
            <person name="Stern D."/>
            <person name="Umen J."/>
            <person name="Willows R."/>
            <person name="Wilson N."/>
            <person name="Zimmer S.L."/>
            <person name="Allmer J."/>
            <person name="Balk J."/>
            <person name="Bisova K."/>
            <person name="Chen C.J."/>
            <person name="Elias M."/>
            <person name="Gendler K."/>
            <person name="Hauser C."/>
            <person name="Lamb M.R."/>
            <person name="Ledford H."/>
            <person name="Long J.C."/>
            <person name="Minagawa J."/>
            <person name="Page M.D."/>
            <person name="Pan J."/>
            <person name="Pootakham W."/>
            <person name="Roje S."/>
            <person name="Rose A."/>
            <person name="Stahlberg E."/>
            <person name="Terauchi A.M."/>
            <person name="Yang P."/>
            <person name="Ball S."/>
            <person name="Bowler C."/>
            <person name="Dieckmann C.L."/>
            <person name="Gladyshev V.N."/>
            <person name="Green P."/>
            <person name="Jorgensen R."/>
            <person name="Mayfield S."/>
            <person name="Mueller-Roeber B."/>
            <person name="Rajamani S."/>
            <person name="Sayre R.T."/>
            <person name="Brokstein P."/>
            <person name="Dubchak I."/>
            <person name="Goodstein D."/>
            <person name="Hornick L."/>
            <person name="Huang Y.W."/>
            <person name="Jhaveri J."/>
            <person name="Luo Y."/>
            <person name="Martinez D."/>
            <person name="Ngau W.C."/>
            <person name="Otillar B."/>
            <person name="Poliakov A."/>
            <person name="Porter A."/>
            <person name="Szajkowski L."/>
            <person name="Werner G."/>
            <person name="Zhou K."/>
            <person name="Grigoriev I.V."/>
            <person name="Rokhsar D.S."/>
            <person name="Grossman A.R."/>
        </authorList>
    </citation>
    <scope>NUCLEOTIDE SEQUENCE [LARGE SCALE GENOMIC DNA]</scope>
    <source>
        <strain evidence="3">CC-503</strain>
    </source>
</reference>
<dbReference type="PROSITE" id="PS51819">
    <property type="entry name" value="VOC"/>
    <property type="match status" value="1"/>
</dbReference>
<dbReference type="ExpressionAtlas" id="A0A2K3DJD6">
    <property type="expression patterns" value="baseline"/>
</dbReference>
<dbReference type="GeneID" id="5728400"/>
<accession>A0A2K3DJD6</accession>
<dbReference type="PaxDb" id="3055-EDO96843"/>
<evidence type="ECO:0000259" key="1">
    <source>
        <dbReference type="PROSITE" id="PS51819"/>
    </source>
</evidence>
<name>A0A2K3DJD6_CHLRE</name>
<dbReference type="EMBL" id="CM008968">
    <property type="protein sequence ID" value="PNW80654.1"/>
    <property type="molecule type" value="Genomic_DNA"/>
</dbReference>
<proteinExistence type="predicted"/>
<dbReference type="AlphaFoldDB" id="A0A2K3DJD6"/>
<dbReference type="RefSeq" id="XP_042922630.1">
    <property type="nucleotide sequence ID" value="XM_043064063.1"/>
</dbReference>
<dbReference type="STRING" id="3055.A0A2K3DJD6"/>
<dbReference type="Proteomes" id="UP000006906">
    <property type="component" value="Chromosome 7"/>
</dbReference>
<dbReference type="OrthoDB" id="10249419at2759"/>
<evidence type="ECO:0000313" key="2">
    <source>
        <dbReference type="EMBL" id="PNW80654.1"/>
    </source>
</evidence>
<organism evidence="2 3">
    <name type="scientific">Chlamydomonas reinhardtii</name>
    <name type="common">Chlamydomonas smithii</name>
    <dbReference type="NCBI Taxonomy" id="3055"/>
    <lineage>
        <taxon>Eukaryota</taxon>
        <taxon>Viridiplantae</taxon>
        <taxon>Chlorophyta</taxon>
        <taxon>core chlorophytes</taxon>
        <taxon>Chlorophyceae</taxon>
        <taxon>CS clade</taxon>
        <taxon>Chlamydomonadales</taxon>
        <taxon>Chlamydomonadaceae</taxon>
        <taxon>Chlamydomonas</taxon>
    </lineage>
</organism>
<dbReference type="PANTHER" id="PTHR35006:SF2">
    <property type="entry name" value="GLYOXALASE FAMILY PROTEIN (AFU_ORTHOLOGUE AFUA_5G14830)"/>
    <property type="match status" value="1"/>
</dbReference>
<dbReference type="InterPro" id="IPR004360">
    <property type="entry name" value="Glyas_Fos-R_dOase_dom"/>
</dbReference>
<evidence type="ECO:0000313" key="3">
    <source>
        <dbReference type="Proteomes" id="UP000006906"/>
    </source>
</evidence>
<dbReference type="InterPro" id="IPR037523">
    <property type="entry name" value="VOC_core"/>
</dbReference>
<dbReference type="InterPro" id="IPR029068">
    <property type="entry name" value="Glyas_Bleomycin-R_OHBP_Dase"/>
</dbReference>